<dbReference type="GO" id="GO:0071972">
    <property type="term" value="F:peptidoglycan L,D-transpeptidase activity"/>
    <property type="evidence" value="ECO:0007669"/>
    <property type="project" value="TreeGrafter"/>
</dbReference>
<dbReference type="InterPro" id="IPR038063">
    <property type="entry name" value="Transpep_catalytic_dom"/>
</dbReference>
<evidence type="ECO:0000313" key="13">
    <source>
        <dbReference type="Proteomes" id="UP000295142"/>
    </source>
</evidence>
<dbReference type="InterPro" id="IPR050979">
    <property type="entry name" value="LD-transpeptidase"/>
</dbReference>
<reference evidence="12 13" key="1">
    <citation type="submission" date="2019-03" db="EMBL/GenBank/DDBJ databases">
        <title>Genomic Encyclopedia of Type Strains, Phase IV (KMG-IV): sequencing the most valuable type-strain genomes for metagenomic binning, comparative biology and taxonomic classification.</title>
        <authorList>
            <person name="Goeker M."/>
        </authorList>
    </citation>
    <scope>NUCLEOTIDE SEQUENCE [LARGE SCALE GENOMIC DNA]</scope>
    <source>
        <strain evidence="12 13">DSM 4868</strain>
    </source>
</reference>
<dbReference type="InterPro" id="IPR005490">
    <property type="entry name" value="LD_TPept_cat_dom"/>
</dbReference>
<dbReference type="PROSITE" id="PS52029">
    <property type="entry name" value="LD_TPASE"/>
    <property type="match status" value="1"/>
</dbReference>
<keyword evidence="8 9" id="KW-0961">Cell wall biogenesis/degradation</keyword>
<dbReference type="AlphaFoldDB" id="A0A4R2KFF6"/>
<dbReference type="PANTHER" id="PTHR30582:SF24">
    <property type="entry name" value="L,D-TRANSPEPTIDASE ERFK_SRFK-RELATED"/>
    <property type="match status" value="1"/>
</dbReference>
<dbReference type="RefSeq" id="WP_132542947.1">
    <property type="nucleotide sequence ID" value="NZ_SLWW01000004.1"/>
</dbReference>
<dbReference type="UniPathway" id="UPA00219"/>
<evidence type="ECO:0000313" key="12">
    <source>
        <dbReference type="EMBL" id="TCO72411.1"/>
    </source>
</evidence>
<evidence type="ECO:0000256" key="9">
    <source>
        <dbReference type="PROSITE-ProRule" id="PRU01373"/>
    </source>
</evidence>
<feature type="domain" description="L,D-TPase catalytic" evidence="11">
    <location>
        <begin position="46"/>
        <end position="188"/>
    </location>
</feature>
<dbReference type="PANTHER" id="PTHR30582">
    <property type="entry name" value="L,D-TRANSPEPTIDASE"/>
    <property type="match status" value="1"/>
</dbReference>
<comment type="caution">
    <text evidence="12">The sequence shown here is derived from an EMBL/GenBank/DDBJ whole genome shotgun (WGS) entry which is preliminary data.</text>
</comment>
<dbReference type="SUPFAM" id="SSF141523">
    <property type="entry name" value="L,D-transpeptidase catalytic domain-like"/>
    <property type="match status" value="1"/>
</dbReference>
<keyword evidence="7 9" id="KW-0573">Peptidoglycan synthesis</keyword>
<evidence type="ECO:0000256" key="8">
    <source>
        <dbReference type="ARBA" id="ARBA00023316"/>
    </source>
</evidence>
<evidence type="ECO:0000256" key="1">
    <source>
        <dbReference type="ARBA" id="ARBA00004752"/>
    </source>
</evidence>
<accession>A0A4R2KFF6</accession>
<comment type="similarity">
    <text evidence="2">Belongs to the YkuD family.</text>
</comment>
<evidence type="ECO:0000259" key="11">
    <source>
        <dbReference type="PROSITE" id="PS52029"/>
    </source>
</evidence>
<evidence type="ECO:0000256" key="4">
    <source>
        <dbReference type="ARBA" id="ARBA00022679"/>
    </source>
</evidence>
<dbReference type="EMBL" id="SLWW01000004">
    <property type="protein sequence ID" value="TCO72411.1"/>
    <property type="molecule type" value="Genomic_DNA"/>
</dbReference>
<keyword evidence="12" id="KW-0449">Lipoprotein</keyword>
<dbReference type="OrthoDB" id="9795305at2"/>
<dbReference type="CDD" id="cd16913">
    <property type="entry name" value="YkuD_like"/>
    <property type="match status" value="1"/>
</dbReference>
<feature type="chain" id="PRO_5020609385" evidence="10">
    <location>
        <begin position="23"/>
        <end position="190"/>
    </location>
</feature>
<keyword evidence="5" id="KW-0378">Hydrolase</keyword>
<feature type="signal peptide" evidence="10">
    <location>
        <begin position="1"/>
        <end position="22"/>
    </location>
</feature>
<dbReference type="GO" id="GO:0016757">
    <property type="term" value="F:glycosyltransferase activity"/>
    <property type="evidence" value="ECO:0007669"/>
    <property type="project" value="UniProtKB-KW"/>
</dbReference>
<dbReference type="Gene3D" id="2.40.440.10">
    <property type="entry name" value="L,D-transpeptidase catalytic domain-like"/>
    <property type="match status" value="1"/>
</dbReference>
<dbReference type="GO" id="GO:0071555">
    <property type="term" value="P:cell wall organization"/>
    <property type="evidence" value="ECO:0007669"/>
    <property type="project" value="UniProtKB-UniRule"/>
</dbReference>
<dbReference type="GO" id="GO:0005576">
    <property type="term" value="C:extracellular region"/>
    <property type="evidence" value="ECO:0007669"/>
    <property type="project" value="TreeGrafter"/>
</dbReference>
<evidence type="ECO:0000256" key="7">
    <source>
        <dbReference type="ARBA" id="ARBA00022984"/>
    </source>
</evidence>
<evidence type="ECO:0000256" key="3">
    <source>
        <dbReference type="ARBA" id="ARBA00022676"/>
    </source>
</evidence>
<keyword evidence="10" id="KW-0732">Signal</keyword>
<feature type="active site" description="Proton donor/acceptor" evidence="9">
    <location>
        <position position="148"/>
    </location>
</feature>
<dbReference type="GO" id="GO:0018104">
    <property type="term" value="P:peptidoglycan-protein cross-linking"/>
    <property type="evidence" value="ECO:0007669"/>
    <property type="project" value="TreeGrafter"/>
</dbReference>
<sequence length="190" mass="21171">MKRRTFLLSTLGTGLFAAPALSRTATPDPEEADPLAPRMVRIKNVEPAEIHVVPREFALYWTLPNKKGRAIRYRVSIGRDGLYEPGVFTVGAKKEWPSWRPTDDMIERQPHLYKQYEDGMPGGPNNPLGARAIYLFTNAGGDSMLRIHGTQDLASIGRRASNGCVRMANSHVVHLYEQVPLGARVVLHDV</sequence>
<keyword evidence="6 9" id="KW-0133">Cell shape</keyword>
<comment type="pathway">
    <text evidence="1 9">Cell wall biogenesis; peptidoglycan biosynthesis.</text>
</comment>
<proteinExistence type="inferred from homology"/>
<dbReference type="Proteomes" id="UP000295142">
    <property type="component" value="Unassembled WGS sequence"/>
</dbReference>
<keyword evidence="4" id="KW-0808">Transferase</keyword>
<keyword evidence="3" id="KW-0328">Glycosyltransferase</keyword>
<dbReference type="Pfam" id="PF03734">
    <property type="entry name" value="YkuD"/>
    <property type="match status" value="1"/>
</dbReference>
<organism evidence="12 13">
    <name type="scientific">Rhodovulum euryhalinum</name>
    <dbReference type="NCBI Taxonomy" id="35805"/>
    <lineage>
        <taxon>Bacteria</taxon>
        <taxon>Pseudomonadati</taxon>
        <taxon>Pseudomonadota</taxon>
        <taxon>Alphaproteobacteria</taxon>
        <taxon>Rhodobacterales</taxon>
        <taxon>Paracoccaceae</taxon>
        <taxon>Rhodovulum</taxon>
    </lineage>
</organism>
<name>A0A4R2KFF6_9RHOB</name>
<evidence type="ECO:0000256" key="5">
    <source>
        <dbReference type="ARBA" id="ARBA00022801"/>
    </source>
</evidence>
<protein>
    <submittedName>
        <fullName evidence="12">Lipoprotein-anchoring transpeptidase ErfK/SrfK</fullName>
    </submittedName>
</protein>
<dbReference type="GO" id="GO:0008360">
    <property type="term" value="P:regulation of cell shape"/>
    <property type="evidence" value="ECO:0007669"/>
    <property type="project" value="UniProtKB-UniRule"/>
</dbReference>
<keyword evidence="13" id="KW-1185">Reference proteome</keyword>
<feature type="active site" description="Nucleophile" evidence="9">
    <location>
        <position position="164"/>
    </location>
</feature>
<gene>
    <name evidence="12" type="ORF">EV655_10498</name>
</gene>
<evidence type="ECO:0000256" key="6">
    <source>
        <dbReference type="ARBA" id="ARBA00022960"/>
    </source>
</evidence>
<evidence type="ECO:0000256" key="10">
    <source>
        <dbReference type="SAM" id="SignalP"/>
    </source>
</evidence>
<evidence type="ECO:0000256" key="2">
    <source>
        <dbReference type="ARBA" id="ARBA00005992"/>
    </source>
</evidence>